<gene>
    <name evidence="2" type="ORF">DET55_11133</name>
</gene>
<keyword evidence="1" id="KW-0812">Transmembrane</keyword>
<reference evidence="2 3" key="1">
    <citation type="submission" date="2018-08" db="EMBL/GenBank/DDBJ databases">
        <title>Freshwater and sediment microbial communities from various areas in North America, analyzing microbe dynamics in response to fracking.</title>
        <authorList>
            <person name="Lamendella R."/>
        </authorList>
    </citation>
    <scope>NUCLEOTIDE SEQUENCE [LARGE SCALE GENOMIC DNA]</scope>
    <source>
        <strain evidence="2 3">DB-1</strain>
    </source>
</reference>
<feature type="transmembrane region" description="Helical" evidence="1">
    <location>
        <begin position="404"/>
        <end position="424"/>
    </location>
</feature>
<proteinExistence type="predicted"/>
<dbReference type="RefSeq" id="WP_113938126.1">
    <property type="nucleotide sequence ID" value="NZ_JBNNIN010000018.1"/>
</dbReference>
<accession>A0A3D9UZ78</accession>
<dbReference type="Proteomes" id="UP000256530">
    <property type="component" value="Unassembled WGS sequence"/>
</dbReference>
<dbReference type="AlphaFoldDB" id="A0A3D9UZ78"/>
<sequence>MEAIQTIEEKYVSTAIFQFIFPFSFKSGYEQNMFPFLQKNDFRPFRLDHLEDENTYYGEFHVSHQNMEAYYLSFTNKILFPHSEHQKGLQRYSKDLNLNGHLTTNLISVPFTVHSIDVTLCPYELGFLTIRTEVNISPNMTLSEAIEFAARFRVLETRDEMDESICITCAGKKYSQVEKFIFGYLFNGLTDFFEKKRLRSSYFQTFPFFEDQRMYVQTLLSLKQHMELNVIDVYRTSSLSGLTSDGKPYVSANNLPYINDYLKQHAYQRWAPNRYFIMEEHIFTCITNEDDNKIAKLASQMYGEFYYALLLNLFHKIVLLKMANAYAELNIEQDTNEIEKLIYSINSFTANYFSLELVSQSQSEDIFFRLRKLFNIEILFTNAKQNLDGLFKYQENVASKKDSLLLLILTLYSVVGQMFGFTLIDLIGKKSEGHVVSYTPLEYFALFLSISGICISLILGAHSLYQWAMQHKNRKAWVKQTVLSAVKEKEDKN</sequence>
<evidence type="ECO:0000313" key="2">
    <source>
        <dbReference type="EMBL" id="REF33873.1"/>
    </source>
</evidence>
<keyword evidence="1" id="KW-0472">Membrane</keyword>
<dbReference type="EMBL" id="QTTY01000011">
    <property type="protein sequence ID" value="REF33873.1"/>
    <property type="molecule type" value="Genomic_DNA"/>
</dbReference>
<name>A0A3D9UZ78_BACMY</name>
<protein>
    <recommendedName>
        <fullName evidence="4">Group-specific protein</fullName>
    </recommendedName>
</protein>
<evidence type="ECO:0000313" key="3">
    <source>
        <dbReference type="Proteomes" id="UP000256530"/>
    </source>
</evidence>
<keyword evidence="1" id="KW-1133">Transmembrane helix</keyword>
<evidence type="ECO:0000256" key="1">
    <source>
        <dbReference type="SAM" id="Phobius"/>
    </source>
</evidence>
<comment type="caution">
    <text evidence="2">The sequence shown here is derived from an EMBL/GenBank/DDBJ whole genome shotgun (WGS) entry which is preliminary data.</text>
</comment>
<organism evidence="2 3">
    <name type="scientific">Bacillus mycoides</name>
    <dbReference type="NCBI Taxonomy" id="1405"/>
    <lineage>
        <taxon>Bacteria</taxon>
        <taxon>Bacillati</taxon>
        <taxon>Bacillota</taxon>
        <taxon>Bacilli</taxon>
        <taxon>Bacillales</taxon>
        <taxon>Bacillaceae</taxon>
        <taxon>Bacillus</taxon>
        <taxon>Bacillus cereus group</taxon>
    </lineage>
</organism>
<evidence type="ECO:0008006" key="4">
    <source>
        <dbReference type="Google" id="ProtNLM"/>
    </source>
</evidence>
<feature type="transmembrane region" description="Helical" evidence="1">
    <location>
        <begin position="444"/>
        <end position="465"/>
    </location>
</feature>